<dbReference type="GO" id="GO:0032259">
    <property type="term" value="P:methylation"/>
    <property type="evidence" value="ECO:0007669"/>
    <property type="project" value="UniProtKB-KW"/>
</dbReference>
<keyword evidence="6" id="KW-0732">Signal</keyword>
<keyword evidence="1" id="KW-0489">Methyltransferase</keyword>
<comment type="caution">
    <text evidence="7">The sequence shown here is derived from an EMBL/GenBank/DDBJ whole genome shotgun (WGS) entry which is preliminary data.</text>
</comment>
<dbReference type="InterPro" id="IPR050078">
    <property type="entry name" value="Ribosomal_L11_MeTrfase_PrmA"/>
</dbReference>
<evidence type="ECO:0000256" key="3">
    <source>
        <dbReference type="ARBA" id="ARBA00037932"/>
    </source>
</evidence>
<dbReference type="AlphaFoldDB" id="A0AAD2JHQ8"/>
<evidence type="ECO:0000313" key="8">
    <source>
        <dbReference type="Proteomes" id="UP001295423"/>
    </source>
</evidence>
<feature type="chain" id="PRO_5042016141" description="ETFB lysine methyltransferase" evidence="6">
    <location>
        <begin position="23"/>
        <end position="424"/>
    </location>
</feature>
<sequence>MPYNMSLLMILRITLLANAANAFHLSTSYGVQGFQLASLSKSHFLPSPHLSPSALQSTETNVETKSEGDASAIRSITFSGLQEDQEPQLLCNFLMELGACSTAITDSDKGTRDEQAIFHEFDTGTMTRTAVTTHVWNNCNVSAHFPASTDLQWIMEIVQETFEDLPKYSVEQVENKDWVLHVQQSWNPIVLPPFCLRFPWHSDDLVEQKLKESNVNVEDAVHIQLQGGIAFGTGEHPTTQLCLNWISNIIEKDSSQDDRVQLVMDYGAGSGVLGMAACKLDDTISAVGVDIDVDAVHIGNQNAEMNNVNMKNYLSDLVQTKDDESRSLLLKAYSSKEGDVAETLPDDMNGPIYDACVANILAGPLVSLAPILAGLLKAGGKLGLSGIMESQSDMILEAYKPFFDDVIVEDTEGIWVLVTGTKKE</sequence>
<evidence type="ECO:0000256" key="5">
    <source>
        <dbReference type="ARBA" id="ARBA00042266"/>
    </source>
</evidence>
<dbReference type="SUPFAM" id="SSF53335">
    <property type="entry name" value="S-adenosyl-L-methionine-dependent methyltransferases"/>
    <property type="match status" value="1"/>
</dbReference>
<proteinExistence type="inferred from homology"/>
<keyword evidence="2" id="KW-0808">Transferase</keyword>
<dbReference type="PANTHER" id="PTHR43648">
    <property type="entry name" value="ELECTRON TRANSFER FLAVOPROTEIN BETA SUBUNIT LYSINE METHYLTRANSFERASE"/>
    <property type="match status" value="1"/>
</dbReference>
<reference evidence="7" key="1">
    <citation type="submission" date="2023-08" db="EMBL/GenBank/DDBJ databases">
        <authorList>
            <person name="Audoor S."/>
            <person name="Bilcke G."/>
        </authorList>
    </citation>
    <scope>NUCLEOTIDE SEQUENCE</scope>
</reference>
<evidence type="ECO:0000256" key="6">
    <source>
        <dbReference type="SAM" id="SignalP"/>
    </source>
</evidence>
<dbReference type="Pfam" id="PF06325">
    <property type="entry name" value="PrmA"/>
    <property type="match status" value="1"/>
</dbReference>
<gene>
    <name evidence="7" type="ORF">CYCCA115_LOCUS13315</name>
</gene>
<dbReference type="EMBL" id="CAKOGP040001792">
    <property type="protein sequence ID" value="CAJ1951942.1"/>
    <property type="molecule type" value="Genomic_DNA"/>
</dbReference>
<dbReference type="InterPro" id="IPR029063">
    <property type="entry name" value="SAM-dependent_MTases_sf"/>
</dbReference>
<name>A0AAD2JHQ8_9STRA</name>
<protein>
    <recommendedName>
        <fullName evidence="5">ETFB lysine methyltransferase</fullName>
    </recommendedName>
    <alternativeName>
        <fullName evidence="4">Protein N-lysine methyltransferase METTL20</fullName>
    </alternativeName>
</protein>
<dbReference type="Gene3D" id="3.40.50.150">
    <property type="entry name" value="Vaccinia Virus protein VP39"/>
    <property type="match status" value="1"/>
</dbReference>
<dbReference type="PANTHER" id="PTHR43648:SF1">
    <property type="entry name" value="ELECTRON TRANSFER FLAVOPROTEIN BETA SUBUNIT LYSINE METHYLTRANSFERASE"/>
    <property type="match status" value="1"/>
</dbReference>
<accession>A0AAD2JHQ8</accession>
<dbReference type="Proteomes" id="UP001295423">
    <property type="component" value="Unassembled WGS sequence"/>
</dbReference>
<evidence type="ECO:0000313" key="7">
    <source>
        <dbReference type="EMBL" id="CAJ1951942.1"/>
    </source>
</evidence>
<evidence type="ECO:0000256" key="1">
    <source>
        <dbReference type="ARBA" id="ARBA00022603"/>
    </source>
</evidence>
<feature type="signal peptide" evidence="6">
    <location>
        <begin position="1"/>
        <end position="22"/>
    </location>
</feature>
<evidence type="ECO:0000256" key="2">
    <source>
        <dbReference type="ARBA" id="ARBA00022679"/>
    </source>
</evidence>
<keyword evidence="8" id="KW-1185">Reference proteome</keyword>
<organism evidence="7 8">
    <name type="scientific">Cylindrotheca closterium</name>
    <dbReference type="NCBI Taxonomy" id="2856"/>
    <lineage>
        <taxon>Eukaryota</taxon>
        <taxon>Sar</taxon>
        <taxon>Stramenopiles</taxon>
        <taxon>Ochrophyta</taxon>
        <taxon>Bacillariophyta</taxon>
        <taxon>Bacillariophyceae</taxon>
        <taxon>Bacillariophycidae</taxon>
        <taxon>Bacillariales</taxon>
        <taxon>Bacillariaceae</taxon>
        <taxon>Cylindrotheca</taxon>
    </lineage>
</organism>
<evidence type="ECO:0000256" key="4">
    <source>
        <dbReference type="ARBA" id="ARBA00041867"/>
    </source>
</evidence>
<comment type="similarity">
    <text evidence="3">Belongs to the methyltransferase superfamily. ETFBKMT family.</text>
</comment>
<dbReference type="GO" id="GO:0016279">
    <property type="term" value="F:protein-lysine N-methyltransferase activity"/>
    <property type="evidence" value="ECO:0007669"/>
    <property type="project" value="TreeGrafter"/>
</dbReference>